<proteinExistence type="predicted"/>
<accession>A0A0E9PS51</accession>
<reference evidence="1" key="2">
    <citation type="journal article" date="2015" name="Fish Shellfish Immunol.">
        <title>Early steps in the European eel (Anguilla anguilla)-Vibrio vulnificus interaction in the gills: Role of the RtxA13 toxin.</title>
        <authorList>
            <person name="Callol A."/>
            <person name="Pajuelo D."/>
            <person name="Ebbesson L."/>
            <person name="Teles M."/>
            <person name="MacKenzie S."/>
            <person name="Amaro C."/>
        </authorList>
    </citation>
    <scope>NUCLEOTIDE SEQUENCE</scope>
</reference>
<sequence>MPIYDLRQPCHFCKLHCSPPYLR</sequence>
<name>A0A0E9PS51_ANGAN</name>
<reference evidence="1" key="1">
    <citation type="submission" date="2014-11" db="EMBL/GenBank/DDBJ databases">
        <authorList>
            <person name="Amaro Gonzalez C."/>
        </authorList>
    </citation>
    <scope>NUCLEOTIDE SEQUENCE</scope>
</reference>
<organism evidence="1">
    <name type="scientific">Anguilla anguilla</name>
    <name type="common">European freshwater eel</name>
    <name type="synonym">Muraena anguilla</name>
    <dbReference type="NCBI Taxonomy" id="7936"/>
    <lineage>
        <taxon>Eukaryota</taxon>
        <taxon>Metazoa</taxon>
        <taxon>Chordata</taxon>
        <taxon>Craniata</taxon>
        <taxon>Vertebrata</taxon>
        <taxon>Euteleostomi</taxon>
        <taxon>Actinopterygii</taxon>
        <taxon>Neopterygii</taxon>
        <taxon>Teleostei</taxon>
        <taxon>Anguilliformes</taxon>
        <taxon>Anguillidae</taxon>
        <taxon>Anguilla</taxon>
    </lineage>
</organism>
<evidence type="ECO:0000313" key="1">
    <source>
        <dbReference type="EMBL" id="JAH07309.1"/>
    </source>
</evidence>
<protein>
    <submittedName>
        <fullName evidence="1">Uncharacterized protein</fullName>
    </submittedName>
</protein>
<dbReference type="AlphaFoldDB" id="A0A0E9PS51"/>
<dbReference type="EMBL" id="GBXM01101268">
    <property type="protein sequence ID" value="JAH07309.1"/>
    <property type="molecule type" value="Transcribed_RNA"/>
</dbReference>